<dbReference type="Gene3D" id="1.10.3540.10">
    <property type="entry name" value="uncharacterized protein from magnetospirillum magneticum domain"/>
    <property type="match status" value="1"/>
</dbReference>
<dbReference type="InterPro" id="IPR014948">
    <property type="entry name" value="BrxA"/>
</dbReference>
<dbReference type="InterPro" id="IPR023137">
    <property type="entry name" value="BrxA_sf"/>
</dbReference>
<proteinExistence type="predicted"/>
<name>A0ABX7X1K7_9GAMM</name>
<sequence>MQQVLPPYTTQLGAGLGLVEETKLLLSLYELGISTADLYDKALDSGLFPLVSARRLRNIVVECFAPRYLKTQAAEYLQLLVPHLPSAAINQLFLFYTAQANSILQDFIHEVYWARYTSGRNTLSAEDAKDFVAHAVREGKTQKPWSDSTIQRVSSYLLGCCADYGLLSANRSTQRTIQPMRVYDSTVLYLAYQLHFSGLGDNAVIQHDSWGLFGLETADVREAFKRLAKNNWMIVQSAGDVTRISWSFKTMKEVVDVITQN</sequence>
<gene>
    <name evidence="1" type="ORF">J8380_12820</name>
</gene>
<evidence type="ECO:0000313" key="1">
    <source>
        <dbReference type="EMBL" id="QTR49142.1"/>
    </source>
</evidence>
<dbReference type="Proteomes" id="UP000672027">
    <property type="component" value="Chromosome"/>
</dbReference>
<evidence type="ECO:0000313" key="2">
    <source>
        <dbReference type="Proteomes" id="UP000672027"/>
    </source>
</evidence>
<dbReference type="EMBL" id="CP072800">
    <property type="protein sequence ID" value="QTR49142.1"/>
    <property type="molecule type" value="Genomic_DNA"/>
</dbReference>
<dbReference type="Pfam" id="PF08849">
    <property type="entry name" value="BrxA"/>
    <property type="match status" value="1"/>
</dbReference>
<dbReference type="RefSeq" id="WP_210226000.1">
    <property type="nucleotide sequence ID" value="NZ_CP072800.1"/>
</dbReference>
<reference evidence="1 2" key="1">
    <citation type="submission" date="2021-04" db="EMBL/GenBank/DDBJ databases">
        <title>Genomics, taxonomy and metabolism of representatives of sulfur bacteria of the genus Thiothrix: Thiothrix fructosivorans QT, Thiothrix unzii A1T and three new species, Thiothrix subterranea sp. nov., Thiothrix litoralis sp. nov. and 'Candidatus Thiothrix anitrata' sp. nov.</title>
        <authorList>
            <person name="Ravin N.V."/>
            <person name="Smolyakov D."/>
            <person name="Rudenko T.S."/>
            <person name="Mardanov A.V."/>
            <person name="Beletsky A.V."/>
            <person name="Markov N.D."/>
            <person name="Fomenkov A.I."/>
            <person name="Roberts R.J."/>
            <person name="Karnachuk O.V."/>
            <person name="Novikov A."/>
            <person name="Grabovich M.Y."/>
        </authorList>
    </citation>
    <scope>NUCLEOTIDE SEQUENCE [LARGE SCALE GENOMIC DNA]</scope>
    <source>
        <strain evidence="1 2">A52</strain>
    </source>
</reference>
<protein>
    <submittedName>
        <fullName evidence="1">DUF1819 family protein</fullName>
    </submittedName>
</protein>
<keyword evidence="2" id="KW-1185">Reference proteome</keyword>
<organism evidence="1 2">
    <name type="scientific">Candidatus Thiothrix anitrata</name>
    <dbReference type="NCBI Taxonomy" id="2823902"/>
    <lineage>
        <taxon>Bacteria</taxon>
        <taxon>Pseudomonadati</taxon>
        <taxon>Pseudomonadota</taxon>
        <taxon>Gammaproteobacteria</taxon>
        <taxon>Thiotrichales</taxon>
        <taxon>Thiotrichaceae</taxon>
        <taxon>Thiothrix</taxon>
    </lineage>
</organism>
<accession>A0ABX7X1K7</accession>